<feature type="domain" description="Sigma 54 modulation/S30EA ribosomal protein C-terminal" evidence="1">
    <location>
        <begin position="125"/>
        <end position="172"/>
    </location>
</feature>
<dbReference type="RefSeq" id="WP_120329490.1">
    <property type="nucleotide sequence ID" value="NZ_JBFAVT010000019.1"/>
</dbReference>
<dbReference type="PANTHER" id="PTHR33231">
    <property type="entry name" value="30S RIBOSOMAL PROTEIN"/>
    <property type="match status" value="1"/>
</dbReference>
<accession>A0A420EZV1</accession>
<dbReference type="InterPro" id="IPR032528">
    <property type="entry name" value="Ribosom_S30AE_C"/>
</dbReference>
<evidence type="ECO:0000313" key="3">
    <source>
        <dbReference type="Proteomes" id="UP000285744"/>
    </source>
</evidence>
<reference evidence="2 3" key="1">
    <citation type="journal article" date="2018" name="Int. J. Syst. Evol. Microbiol.">
        <title>Micromonospora globbae sp. nov., an endophytic actinomycete isolated from roots of Globba winitii C. H. Wright.</title>
        <authorList>
            <person name="Kuncharoen N."/>
            <person name="Pittayakhajonwut P."/>
            <person name="Tanasupawat S."/>
        </authorList>
    </citation>
    <scope>NUCLEOTIDE SEQUENCE [LARGE SCALE GENOMIC DNA]</scope>
    <source>
        <strain evidence="2 3">WPS1-2</strain>
    </source>
</reference>
<organism evidence="2 3">
    <name type="scientific">Micromonospora globbae</name>
    <dbReference type="NCBI Taxonomy" id="1894969"/>
    <lineage>
        <taxon>Bacteria</taxon>
        <taxon>Bacillati</taxon>
        <taxon>Actinomycetota</taxon>
        <taxon>Actinomycetes</taxon>
        <taxon>Micromonosporales</taxon>
        <taxon>Micromonosporaceae</taxon>
        <taxon>Micromonospora</taxon>
    </lineage>
</organism>
<dbReference type="Pfam" id="PF16321">
    <property type="entry name" value="Ribosom_S30AE_C"/>
    <property type="match status" value="1"/>
</dbReference>
<protein>
    <recommendedName>
        <fullName evidence="1">Sigma 54 modulation/S30EA ribosomal protein C-terminal domain-containing protein</fullName>
    </recommendedName>
</protein>
<dbReference type="OrthoDB" id="3825664at2"/>
<comment type="caution">
    <text evidence="2">The sequence shown here is derived from an EMBL/GenBank/DDBJ whole genome shotgun (WGS) entry which is preliminary data.</text>
</comment>
<proteinExistence type="predicted"/>
<dbReference type="GO" id="GO:0022627">
    <property type="term" value="C:cytosolic small ribosomal subunit"/>
    <property type="evidence" value="ECO:0007669"/>
    <property type="project" value="TreeGrafter"/>
</dbReference>
<dbReference type="InterPro" id="IPR050574">
    <property type="entry name" value="HPF/YfiA_ribosome-assoc"/>
</dbReference>
<dbReference type="AlphaFoldDB" id="A0A420EZV1"/>
<sequence>MSLPVTRPRTTAVTVQVKGMVGDDERDCAQALVSAVLSRHRAAVGPARVRVTGAPGAGGSGLVQVNLSVCGAPARVQVPGDTLPLAIATAAARLDRQIKRLTTAWDPWPWPDPERRAVSGPGAGPIARRKTVRLHVGMACQAAAILDAMDYDVYLYTDADTGEDAIVYRAGPTGLALARQRTMRPPSLPRLLPLTVNPRRTPVMTADQAAAWLAEHWLPFVFYTDRDTRRGTLLYRRYDGDLGLVAPATRGRDGQPRRLVVGGIG</sequence>
<dbReference type="Gene3D" id="3.30.505.50">
    <property type="entry name" value="Sigma 54 modulation/S30EA ribosomal protein, C-terminal domain"/>
    <property type="match status" value="2"/>
</dbReference>
<evidence type="ECO:0000259" key="1">
    <source>
        <dbReference type="Pfam" id="PF16321"/>
    </source>
</evidence>
<dbReference type="GO" id="GO:0043024">
    <property type="term" value="F:ribosomal small subunit binding"/>
    <property type="evidence" value="ECO:0007669"/>
    <property type="project" value="TreeGrafter"/>
</dbReference>
<dbReference type="Proteomes" id="UP000285744">
    <property type="component" value="Unassembled WGS sequence"/>
</dbReference>
<name>A0A420EZV1_9ACTN</name>
<dbReference type="InterPro" id="IPR038416">
    <property type="entry name" value="Ribosom_S30AE_C_sf"/>
</dbReference>
<dbReference type="PANTHER" id="PTHR33231:SF1">
    <property type="entry name" value="30S RIBOSOMAL PROTEIN"/>
    <property type="match status" value="1"/>
</dbReference>
<evidence type="ECO:0000313" key="2">
    <source>
        <dbReference type="EMBL" id="RKF26275.1"/>
    </source>
</evidence>
<gene>
    <name evidence="2" type="ORF">D7I43_17035</name>
</gene>
<dbReference type="GO" id="GO:0045900">
    <property type="term" value="P:negative regulation of translational elongation"/>
    <property type="evidence" value="ECO:0007669"/>
    <property type="project" value="TreeGrafter"/>
</dbReference>
<dbReference type="EMBL" id="RAQQ01000011">
    <property type="protein sequence ID" value="RKF26275.1"/>
    <property type="molecule type" value="Genomic_DNA"/>
</dbReference>